<feature type="compositionally biased region" description="Polar residues" evidence="3">
    <location>
        <begin position="1837"/>
        <end position="1846"/>
    </location>
</feature>
<dbReference type="PANTHER" id="PTHR24099:SF11">
    <property type="entry name" value="FIBRONECTIN TYPE III DOMAIN-CONTAINING 3BA-RELATED"/>
    <property type="match status" value="1"/>
</dbReference>
<feature type="compositionally biased region" description="Low complexity" evidence="3">
    <location>
        <begin position="95"/>
        <end position="110"/>
    </location>
</feature>
<dbReference type="PANTHER" id="PTHR24099">
    <property type="entry name" value="E3 UBIQUITIN-PROTEIN LIGASE TRIM36-RELATED"/>
    <property type="match status" value="1"/>
</dbReference>
<evidence type="ECO:0000313" key="6">
    <source>
        <dbReference type="Proteomes" id="UP000276899"/>
    </source>
</evidence>
<feature type="compositionally biased region" description="Polar residues" evidence="3">
    <location>
        <begin position="1768"/>
        <end position="1777"/>
    </location>
</feature>
<dbReference type="CDD" id="cd00063">
    <property type="entry name" value="FN3"/>
    <property type="match status" value="3"/>
</dbReference>
<reference evidence="5 6" key="1">
    <citation type="submission" date="2018-12" db="EMBL/GenBank/DDBJ databases">
        <authorList>
            <consortium name="Pathogen Informatics"/>
        </authorList>
    </citation>
    <scope>NUCLEOTIDE SEQUENCE [LARGE SCALE GENOMIC DNA]</scope>
    <source>
        <strain evidence="5 6">NCTC11923</strain>
    </source>
</reference>
<dbReference type="RefSeq" id="WP_408608480.1">
    <property type="nucleotide sequence ID" value="NZ_LR134363.1"/>
</dbReference>
<dbReference type="EMBL" id="LR134363">
    <property type="protein sequence ID" value="VEG73664.1"/>
    <property type="molecule type" value="Genomic_DNA"/>
</dbReference>
<dbReference type="InterPro" id="IPR013783">
    <property type="entry name" value="Ig-like_fold"/>
</dbReference>
<feature type="region of interest" description="Disordered" evidence="3">
    <location>
        <begin position="1916"/>
        <end position="1950"/>
    </location>
</feature>
<feature type="domain" description="Fibronectin type-III" evidence="4">
    <location>
        <begin position="1763"/>
        <end position="1851"/>
    </location>
</feature>
<gene>
    <name evidence="5" type="ORF">NCTC11923_00273</name>
</gene>
<dbReference type="GO" id="GO:0016798">
    <property type="term" value="F:hydrolase activity, acting on glycosyl bonds"/>
    <property type="evidence" value="ECO:0007669"/>
    <property type="project" value="UniProtKB-KW"/>
</dbReference>
<dbReference type="Proteomes" id="UP000276899">
    <property type="component" value="Chromosome"/>
</dbReference>
<evidence type="ECO:0000256" key="3">
    <source>
        <dbReference type="SAM" id="MobiDB-lite"/>
    </source>
</evidence>
<feature type="region of interest" description="Disordered" evidence="3">
    <location>
        <begin position="1741"/>
        <end position="1792"/>
    </location>
</feature>
<dbReference type="NCBIfam" id="NF012211">
    <property type="entry name" value="tand_rpt_95"/>
    <property type="match status" value="2"/>
</dbReference>
<feature type="region of interest" description="Disordered" evidence="3">
    <location>
        <begin position="1"/>
        <end position="142"/>
    </location>
</feature>
<evidence type="ECO:0000313" key="5">
    <source>
        <dbReference type="EMBL" id="VEG73664.1"/>
    </source>
</evidence>
<evidence type="ECO:0000259" key="4">
    <source>
        <dbReference type="PROSITE" id="PS50853"/>
    </source>
</evidence>
<feature type="compositionally biased region" description="Basic and acidic residues" evidence="3">
    <location>
        <begin position="522"/>
        <end position="533"/>
    </location>
</feature>
<feature type="compositionally biased region" description="Basic residues" evidence="3">
    <location>
        <begin position="68"/>
        <end position="81"/>
    </location>
</feature>
<dbReference type="InterPro" id="IPR003961">
    <property type="entry name" value="FN3_dom"/>
</dbReference>
<feature type="region of interest" description="Disordered" evidence="3">
    <location>
        <begin position="1837"/>
        <end position="1864"/>
    </location>
</feature>
<dbReference type="Pfam" id="PF17963">
    <property type="entry name" value="Big_9"/>
    <property type="match status" value="9"/>
</dbReference>
<evidence type="ECO:0000256" key="1">
    <source>
        <dbReference type="ARBA" id="ARBA00023295"/>
    </source>
</evidence>
<feature type="compositionally biased region" description="Polar residues" evidence="3">
    <location>
        <begin position="1746"/>
        <end position="1758"/>
    </location>
</feature>
<dbReference type="Pfam" id="PF00041">
    <property type="entry name" value="fn3"/>
    <property type="match status" value="1"/>
</dbReference>
<keyword evidence="6" id="KW-1185">Reference proteome</keyword>
<feature type="compositionally biased region" description="Basic and acidic residues" evidence="3">
    <location>
        <begin position="52"/>
        <end position="67"/>
    </location>
</feature>
<dbReference type="PROSITE" id="PS50853">
    <property type="entry name" value="FN3"/>
    <property type="match status" value="3"/>
</dbReference>
<dbReference type="GO" id="GO:0000272">
    <property type="term" value="P:polysaccharide catabolic process"/>
    <property type="evidence" value="ECO:0007669"/>
    <property type="project" value="UniProtKB-KW"/>
</dbReference>
<keyword evidence="1" id="KW-0378">Hydrolase</keyword>
<feature type="domain" description="Fibronectin type-III" evidence="4">
    <location>
        <begin position="1587"/>
        <end position="1676"/>
    </location>
</feature>
<keyword evidence="1" id="KW-0326">Glycosidase</keyword>
<feature type="compositionally biased region" description="Low complexity" evidence="3">
    <location>
        <begin position="1"/>
        <end position="40"/>
    </location>
</feature>
<dbReference type="SMART" id="SM00060">
    <property type="entry name" value="FN3"/>
    <property type="match status" value="5"/>
</dbReference>
<name>A0A3S4SRZ7_9ACTO</name>
<dbReference type="InterPro" id="IPR050617">
    <property type="entry name" value="E3_ligase_FN3/SPRY"/>
</dbReference>
<feature type="compositionally biased region" description="Low complexity" evidence="3">
    <location>
        <begin position="123"/>
        <end position="134"/>
    </location>
</feature>
<dbReference type="Gene3D" id="2.60.40.10">
    <property type="entry name" value="Immunoglobulins"/>
    <property type="match status" value="3"/>
</dbReference>
<proteinExistence type="predicted"/>
<dbReference type="SUPFAM" id="SSF49265">
    <property type="entry name" value="Fibronectin type III"/>
    <property type="match status" value="3"/>
</dbReference>
<keyword evidence="2" id="KW-0119">Carbohydrate metabolism</keyword>
<keyword evidence="2" id="KW-0624">Polysaccharide degradation</keyword>
<dbReference type="InterPro" id="IPR036116">
    <property type="entry name" value="FN3_sf"/>
</dbReference>
<sequence length="2140" mass="218080">MTTPSSSEPQPSSRGARPTPGAAAPAAASSASPSASPSASHAERSAPGAASRSKDSRDSRDSRDSKPARKGSARAARKARKAEKAERAARKAARRAAAGGASAQAASASSGRGGLSRLRRALPGRSRSGSLRGTRGPERRAAVRRRLSTAAAALTVMALATAAWLHDGVAQADLHLHDGGVWVTSTSDHLVARLNYPSREVDGAIRTASATFDVTQDAENVLVPDSADATVSTVDPSQVAFTERTQLTQGLSVQQGADRVLAADASEGTIRATTVATVSALSASTPLVTGMPDVVAVAGKDGAIHAVSATTGSRLSLPVKDAGWDSAVTADLPLTAGTDVAITAVGERPVVLERGTGILHLSNGQKVNLSEPGLTLQQPGPAADSVLVASRTALISVSLEDGSVSRIPAASGTVPEGVAAQPVRLGRCIYGAWSGSGQFVRECTGLGGGNETLHNESLASSSTPIFRVNRDAIVLNDVETGKVWLPDEELILIDDWTDVTAQTDDSSDVEDDSANISEEQTPPERTEENHAPEANDDAFGVRPGRATLLPVLANDSDPDGDVLTASATEAGSVASVTSAQGGLALHLDVPADATGTITVPYTASDGRGMSDSATATVEVHGWDVNAAPEQTTTPTLSLTEGAVGSVSVLGHWLDPDGDNVYLVSAQGEGLDVKSSHEGTVTVREMGAGTGTREMTVVVSDGQETATGTVKVDVQSADTAKPIPNADHIRVVAGSRVVVSPLDNDVSPTGAPLHLAGVQEAPAGTTVEVDQQAGVFTFSAEAAQTLYLTYDVLDGANTAQGLVRIDVVERTDPSVPPEVEDDTALLRDGGATTIAPLSNDFDPSGGILVLQSVSAPPESGVTVTVVDHSLLQISTSGTVPPSTSVEYTVTNGTATTTGRVSIVPVTSSQSQPPVVGDDTAVVRAGDVVTVPVLDNDSSPAGLTLSVANELGLAGPELGTAWVSDDTVRFRAGEEAGRTTLSYTATDSHGQTASGAVTIEVRPRDDANNAAPSPQGLEARTVAGSEATIGVPLDGIDPDGDSVSLVGMEQAPEMGTVEVSSTWLTYTPLEGATGTDTFTYVVEDRFGSQSTATVRVGVASAPSTNAAPVATDDLVVARPGRTVAVDVLSNDLDADGDTLSLEGSPTSSDPALTVSTRAGRVVLTLPGQEGVYAVTYTVADGRGGTDTGTLTVQVAQDAPLVNPVGVDDYVTVDQVDANGRVTIPVLDNDQDADGSPWDLEVSVTDADVQVEGDSLSMTVGEERRVVLYTITDADGLTGNAVVVVPARSELRPRVNAATVPIKVPSDTSTDIPLSAHIVSRAGTSPVITDADTIRTGAGTQGAALSGDGTSLRYTPSQGFIGQSSVTFTVADGTGSDALSSTVTLPIEVVSTTNTPPVFTPTEVVAAPGEEATTVSLAAMTTDPDQGDTLTYSAGSAPAGFEVSLSGSTLSVSAAEGTAEGATGTVDITVNDGTSDPVTAALPLRAGPSNRPLMTAAPTTIDSDGSPVSVDVATLVTNPFPDKPITLSGEPRVTGGEGSVTVSGTTLTISPASGFNGRMTVSYTALDATGSASRAVTGTVTVTVKGVPGAPTGVRAQAAGASAMTVSWAAGPDNGSPITRYTVSEVGGAGRWVCSGSPCRADGLTPGKSYSFQVVATNAVGDSPPSAASSPEVFNVKADTPGAPTLTAGQGQITASWSPVASIEGVSMTYEVRLSDGSTHTTSGTSLTVRSVSNGTTYTASVRAIPSAGQPSDFSNRSNPATPIGPPSAPGQPQATSSGDQVRVSWTPAPGNGSTVRYTVQVSGAASRSVDAGTSTSVSVSLPPGSYSFTVTATNDAGQATSPSTSFTHKTVPLAPSNPTARATGESGVIEVSASPRSGNGYSEGELSIQYSVDGANWTSSTTITGLTDGRSYTVRAKAVSQDGRESEAVSGASATPYTETPPPSRPSKPSINCSVDGLQVTCSWAPGGQDSEGTTYQQRWRAEDDDDWTYDSIRQGQSISFEGDDDDTATACVRARHREAGDSEWACQDIEVDDGIHQAQGRVAVGTSVSFPLSTDAAEAVCTERDLRETGFSPDSCWRIVIDISGMNPSSTVSCSYTYLNRRFGQQSTHLQQVSLDSNGQAHAVFPHRSPSPNNQVTCTQR</sequence>
<dbReference type="KEGG" id="asla:NCTC11923_00273"/>
<protein>
    <submittedName>
        <fullName evidence="5">Fibronectin type III domain</fullName>
    </submittedName>
</protein>
<dbReference type="STRING" id="1278298.GCA_000428685_01540"/>
<feature type="domain" description="Fibronectin type-III" evidence="4">
    <location>
        <begin position="1677"/>
        <end position="1762"/>
    </location>
</feature>
<organism evidence="5 6">
    <name type="scientific">Actinomyces slackii</name>
    <dbReference type="NCBI Taxonomy" id="52774"/>
    <lineage>
        <taxon>Bacteria</taxon>
        <taxon>Bacillati</taxon>
        <taxon>Actinomycetota</taxon>
        <taxon>Actinomycetes</taxon>
        <taxon>Actinomycetales</taxon>
        <taxon>Actinomycetaceae</taxon>
        <taxon>Actinomyces</taxon>
    </lineage>
</organism>
<feature type="region of interest" description="Disordered" evidence="3">
    <location>
        <begin position="502"/>
        <end position="541"/>
    </location>
</feature>
<dbReference type="Gene3D" id="2.60.40.2810">
    <property type="match status" value="2"/>
</dbReference>
<evidence type="ECO:0000256" key="2">
    <source>
        <dbReference type="ARBA" id="ARBA00023326"/>
    </source>
</evidence>
<accession>A0A3S4SRZ7</accession>